<feature type="transmembrane region" description="Helical" evidence="5">
    <location>
        <begin position="148"/>
        <end position="167"/>
    </location>
</feature>
<dbReference type="OrthoDB" id="2544694at2759"/>
<dbReference type="STRING" id="307972.A0A2G8K4N6"/>
<protein>
    <submittedName>
        <fullName evidence="7">Putative organic cation transporter protein-like</fullName>
    </submittedName>
</protein>
<dbReference type="AlphaFoldDB" id="A0A2G8K4N6"/>
<accession>A0A2G8K4N6</accession>
<reference evidence="7 8" key="1">
    <citation type="journal article" date="2017" name="PLoS Biol.">
        <title>The sea cucumber genome provides insights into morphological evolution and visceral regeneration.</title>
        <authorList>
            <person name="Zhang X."/>
            <person name="Sun L."/>
            <person name="Yuan J."/>
            <person name="Sun Y."/>
            <person name="Gao Y."/>
            <person name="Zhang L."/>
            <person name="Li S."/>
            <person name="Dai H."/>
            <person name="Hamel J.F."/>
            <person name="Liu C."/>
            <person name="Yu Y."/>
            <person name="Liu S."/>
            <person name="Lin W."/>
            <person name="Guo K."/>
            <person name="Jin S."/>
            <person name="Xu P."/>
            <person name="Storey K.B."/>
            <person name="Huan P."/>
            <person name="Zhang T."/>
            <person name="Zhou Y."/>
            <person name="Zhang J."/>
            <person name="Lin C."/>
            <person name="Li X."/>
            <person name="Xing L."/>
            <person name="Huo D."/>
            <person name="Sun M."/>
            <person name="Wang L."/>
            <person name="Mercier A."/>
            <person name="Li F."/>
            <person name="Yang H."/>
            <person name="Xiang J."/>
        </authorList>
    </citation>
    <scope>NUCLEOTIDE SEQUENCE [LARGE SCALE GENOMIC DNA]</scope>
    <source>
        <strain evidence="7">Shaxun</strain>
        <tissue evidence="7">Muscle</tissue>
    </source>
</reference>
<comment type="subcellular location">
    <subcellularLocation>
        <location evidence="1">Membrane</location>
        <topology evidence="1">Multi-pass membrane protein</topology>
    </subcellularLocation>
</comment>
<evidence type="ECO:0000313" key="8">
    <source>
        <dbReference type="Proteomes" id="UP000230750"/>
    </source>
</evidence>
<name>A0A2G8K4N6_STIJA</name>
<dbReference type="PANTHER" id="PTHR24064">
    <property type="entry name" value="SOLUTE CARRIER FAMILY 22 MEMBER"/>
    <property type="match status" value="1"/>
</dbReference>
<dbReference type="PROSITE" id="PS50850">
    <property type="entry name" value="MFS"/>
    <property type="match status" value="1"/>
</dbReference>
<evidence type="ECO:0000256" key="5">
    <source>
        <dbReference type="SAM" id="Phobius"/>
    </source>
</evidence>
<feature type="transmembrane region" description="Helical" evidence="5">
    <location>
        <begin position="262"/>
        <end position="280"/>
    </location>
</feature>
<dbReference type="Proteomes" id="UP000230750">
    <property type="component" value="Unassembled WGS sequence"/>
</dbReference>
<feature type="transmembrane region" description="Helical" evidence="5">
    <location>
        <begin position="22"/>
        <end position="42"/>
    </location>
</feature>
<feature type="transmembrane region" description="Helical" evidence="5">
    <location>
        <begin position="205"/>
        <end position="226"/>
    </location>
</feature>
<feature type="transmembrane region" description="Helical" evidence="5">
    <location>
        <begin position="375"/>
        <end position="392"/>
    </location>
</feature>
<dbReference type="InterPro" id="IPR036259">
    <property type="entry name" value="MFS_trans_sf"/>
</dbReference>
<dbReference type="InterPro" id="IPR020846">
    <property type="entry name" value="MFS_dom"/>
</dbReference>
<feature type="transmembrane region" description="Helical" evidence="5">
    <location>
        <begin position="238"/>
        <end position="256"/>
    </location>
</feature>
<evidence type="ECO:0000313" key="7">
    <source>
        <dbReference type="EMBL" id="PIK42905.1"/>
    </source>
</evidence>
<keyword evidence="4 5" id="KW-0472">Membrane</keyword>
<dbReference type="SUPFAM" id="SSF103473">
    <property type="entry name" value="MFS general substrate transporter"/>
    <property type="match status" value="1"/>
</dbReference>
<feature type="transmembrane region" description="Helical" evidence="5">
    <location>
        <begin position="337"/>
        <end position="355"/>
    </location>
</feature>
<evidence type="ECO:0000256" key="2">
    <source>
        <dbReference type="ARBA" id="ARBA00022692"/>
    </source>
</evidence>
<comment type="caution">
    <text evidence="7">The sequence shown here is derived from an EMBL/GenBank/DDBJ whole genome shotgun (WGS) entry which is preliminary data.</text>
</comment>
<proteinExistence type="predicted"/>
<dbReference type="GO" id="GO:0016020">
    <property type="term" value="C:membrane"/>
    <property type="evidence" value="ECO:0007669"/>
    <property type="project" value="UniProtKB-SubCell"/>
</dbReference>
<dbReference type="Gene3D" id="1.20.1250.20">
    <property type="entry name" value="MFS general substrate transporter like domains"/>
    <property type="match status" value="1"/>
</dbReference>
<feature type="transmembrane region" description="Helical" evidence="5">
    <location>
        <begin position="404"/>
        <end position="425"/>
    </location>
</feature>
<evidence type="ECO:0000256" key="4">
    <source>
        <dbReference type="ARBA" id="ARBA00023136"/>
    </source>
</evidence>
<sequence>MATFDDVLEVTGRIGWFQIRSFIFLLITHLIGSWVVFALVFIGGTNDHWCTVGQLEQEDCMELNMTSSDCDQLKRDLTTSGLSEGDAKCMKYNISGNDVVSALAQLEDVTKPDVIPCDDGWTYDRSMYGITVTEEWNLVCDNSTIPNVLMSTFFGGVLLGCLVFGYLADRIGRYPVFCICIIGAALCSLLSALSPHVLVFGSLRFMLGFFMYGSALVTFVIATELVLPDKRVYLGTGVWYCFALGQVLLPGLAILLPNWRHLIIVTTIPFLLLVPAFWFLTESPRWLLADENFDEAEKVIQEIAKVNKKEIPHNLLTKLREEYVKAQADEQTTFRNLIWNPVLMVYFICLLYIWFAQSFVYYGLSLGTSSLGMNIHAAFSISGAVELPAYAFSMFTMNKFGRRLSTGGLTFVAGLACLGTILIQIQGYNKHVPLFGT</sequence>
<dbReference type="EMBL" id="MRZV01000894">
    <property type="protein sequence ID" value="PIK42905.1"/>
    <property type="molecule type" value="Genomic_DNA"/>
</dbReference>
<gene>
    <name evidence="7" type="ORF">BSL78_20242</name>
</gene>
<dbReference type="Pfam" id="PF07690">
    <property type="entry name" value="MFS_1"/>
    <property type="match status" value="1"/>
</dbReference>
<keyword evidence="3 5" id="KW-1133">Transmembrane helix</keyword>
<keyword evidence="8" id="KW-1185">Reference proteome</keyword>
<dbReference type="InterPro" id="IPR011701">
    <property type="entry name" value="MFS"/>
</dbReference>
<feature type="transmembrane region" description="Helical" evidence="5">
    <location>
        <begin position="174"/>
        <end position="193"/>
    </location>
</feature>
<dbReference type="GO" id="GO:0022857">
    <property type="term" value="F:transmembrane transporter activity"/>
    <property type="evidence" value="ECO:0007669"/>
    <property type="project" value="InterPro"/>
</dbReference>
<evidence type="ECO:0000256" key="3">
    <source>
        <dbReference type="ARBA" id="ARBA00022989"/>
    </source>
</evidence>
<organism evidence="7 8">
    <name type="scientific">Stichopus japonicus</name>
    <name type="common">Sea cucumber</name>
    <dbReference type="NCBI Taxonomy" id="307972"/>
    <lineage>
        <taxon>Eukaryota</taxon>
        <taxon>Metazoa</taxon>
        <taxon>Echinodermata</taxon>
        <taxon>Eleutherozoa</taxon>
        <taxon>Echinozoa</taxon>
        <taxon>Holothuroidea</taxon>
        <taxon>Aspidochirotacea</taxon>
        <taxon>Aspidochirotida</taxon>
        <taxon>Stichopodidae</taxon>
        <taxon>Apostichopus</taxon>
    </lineage>
</organism>
<keyword evidence="2 5" id="KW-0812">Transmembrane</keyword>
<evidence type="ECO:0000259" key="6">
    <source>
        <dbReference type="PROSITE" id="PS50850"/>
    </source>
</evidence>
<feature type="domain" description="Major facilitator superfamily (MFS) profile" evidence="6">
    <location>
        <begin position="97"/>
        <end position="437"/>
    </location>
</feature>
<evidence type="ECO:0000256" key="1">
    <source>
        <dbReference type="ARBA" id="ARBA00004141"/>
    </source>
</evidence>